<name>A0ABQ6CFY7_9HYPH</name>
<dbReference type="CDD" id="cd06267">
    <property type="entry name" value="PBP1_LacI_sugar_binding-like"/>
    <property type="match status" value="1"/>
</dbReference>
<dbReference type="PROSITE" id="PS50932">
    <property type="entry name" value="HTH_LACI_2"/>
    <property type="match status" value="1"/>
</dbReference>
<dbReference type="PANTHER" id="PTHR30146">
    <property type="entry name" value="LACI-RELATED TRANSCRIPTIONAL REPRESSOR"/>
    <property type="match status" value="1"/>
</dbReference>
<gene>
    <name evidence="6" type="ORF">GCM10007874_16100</name>
</gene>
<evidence type="ECO:0000256" key="2">
    <source>
        <dbReference type="ARBA" id="ARBA00023015"/>
    </source>
</evidence>
<sequence length="293" mass="31685">MAAVRELDYRPNTLAKGLKIARSGIVGLIVPDIVNPFFPEIIRGAELAARPAGYTLLCCNVVEDPAREEEVLETLLNRRVDGVIICSARMSDKRLFDTVKRCKAAVLINRSAPKSIAGTIEVDYRRGMIAAVDHLVRNDRRHIAYAGGHATSRGDQQRRQGILEALDGHGLELVLDVPCSPDIQGGVAGATAFLDSGRQIDAIICYNDLIAIGLLGVLKERSIAIPHDIAVIGCDDILAASLVNPPLSTLRVAKEDLGAAAMRMLIDRIDQRHIQQGIVIEPELVLRASTEGP</sequence>
<organism evidence="6 7">
    <name type="scientific">Labrys miyagiensis</name>
    <dbReference type="NCBI Taxonomy" id="346912"/>
    <lineage>
        <taxon>Bacteria</taxon>
        <taxon>Pseudomonadati</taxon>
        <taxon>Pseudomonadota</taxon>
        <taxon>Alphaproteobacteria</taxon>
        <taxon>Hyphomicrobiales</taxon>
        <taxon>Xanthobacteraceae</taxon>
        <taxon>Labrys</taxon>
    </lineage>
</organism>
<protein>
    <submittedName>
        <fullName evidence="6">LacI family transcriptional regulator</fullName>
    </submittedName>
</protein>
<keyword evidence="3" id="KW-0238">DNA-binding</keyword>
<keyword evidence="4" id="KW-0804">Transcription</keyword>
<dbReference type="Gene3D" id="3.40.50.2300">
    <property type="match status" value="2"/>
</dbReference>
<evidence type="ECO:0000313" key="6">
    <source>
        <dbReference type="EMBL" id="GLS18593.1"/>
    </source>
</evidence>
<keyword evidence="1" id="KW-0678">Repressor</keyword>
<keyword evidence="2" id="KW-0805">Transcription regulation</keyword>
<evidence type="ECO:0000313" key="7">
    <source>
        <dbReference type="Proteomes" id="UP001156882"/>
    </source>
</evidence>
<dbReference type="EMBL" id="BSPC01000014">
    <property type="protein sequence ID" value="GLS18593.1"/>
    <property type="molecule type" value="Genomic_DNA"/>
</dbReference>
<dbReference type="Proteomes" id="UP001156882">
    <property type="component" value="Unassembled WGS sequence"/>
</dbReference>
<keyword evidence="7" id="KW-1185">Reference proteome</keyword>
<dbReference type="InterPro" id="IPR000843">
    <property type="entry name" value="HTH_LacI"/>
</dbReference>
<accession>A0ABQ6CFY7</accession>
<evidence type="ECO:0000256" key="1">
    <source>
        <dbReference type="ARBA" id="ARBA00022491"/>
    </source>
</evidence>
<evidence type="ECO:0000256" key="4">
    <source>
        <dbReference type="ARBA" id="ARBA00023163"/>
    </source>
</evidence>
<dbReference type="InterPro" id="IPR046335">
    <property type="entry name" value="LacI/GalR-like_sensor"/>
</dbReference>
<reference evidence="7" key="1">
    <citation type="journal article" date="2019" name="Int. J. Syst. Evol. Microbiol.">
        <title>The Global Catalogue of Microorganisms (GCM) 10K type strain sequencing project: providing services to taxonomists for standard genome sequencing and annotation.</title>
        <authorList>
            <consortium name="The Broad Institute Genomics Platform"/>
            <consortium name="The Broad Institute Genome Sequencing Center for Infectious Disease"/>
            <person name="Wu L."/>
            <person name="Ma J."/>
        </authorList>
    </citation>
    <scope>NUCLEOTIDE SEQUENCE [LARGE SCALE GENOMIC DNA]</scope>
    <source>
        <strain evidence="7">NBRC 101365</strain>
    </source>
</reference>
<dbReference type="SUPFAM" id="SSF53822">
    <property type="entry name" value="Periplasmic binding protein-like I"/>
    <property type="match status" value="1"/>
</dbReference>
<proteinExistence type="predicted"/>
<dbReference type="PANTHER" id="PTHR30146:SF148">
    <property type="entry name" value="HTH-TYPE TRANSCRIPTIONAL REPRESSOR PURR-RELATED"/>
    <property type="match status" value="1"/>
</dbReference>
<dbReference type="InterPro" id="IPR028082">
    <property type="entry name" value="Peripla_BP_I"/>
</dbReference>
<evidence type="ECO:0000256" key="3">
    <source>
        <dbReference type="ARBA" id="ARBA00023125"/>
    </source>
</evidence>
<dbReference type="Pfam" id="PF13377">
    <property type="entry name" value="Peripla_BP_3"/>
    <property type="match status" value="1"/>
</dbReference>
<evidence type="ECO:0000259" key="5">
    <source>
        <dbReference type="PROSITE" id="PS50932"/>
    </source>
</evidence>
<comment type="caution">
    <text evidence="6">The sequence shown here is derived from an EMBL/GenBank/DDBJ whole genome shotgun (WGS) entry which is preliminary data.</text>
</comment>
<feature type="domain" description="HTH lacI-type" evidence="5">
    <location>
        <begin position="1"/>
        <end position="20"/>
    </location>
</feature>